<keyword evidence="9" id="KW-0833">Ubl conjugation pathway</keyword>
<feature type="transmembrane region" description="Helical" evidence="15">
    <location>
        <begin position="170"/>
        <end position="196"/>
    </location>
</feature>
<gene>
    <name evidence="18" type="ORF">CSSPTR1EN2_LOCUS11267</name>
</gene>
<feature type="transmembrane region" description="Helical" evidence="15">
    <location>
        <begin position="519"/>
        <end position="539"/>
    </location>
</feature>
<evidence type="ECO:0000313" key="19">
    <source>
        <dbReference type="Proteomes" id="UP001497512"/>
    </source>
</evidence>
<feature type="transmembrane region" description="Helical" evidence="15">
    <location>
        <begin position="472"/>
        <end position="491"/>
    </location>
</feature>
<dbReference type="Pfam" id="PF23113">
    <property type="entry name" value="MARCHF6_C"/>
    <property type="match status" value="1"/>
</dbReference>
<feature type="transmembrane region" description="Helical" evidence="15">
    <location>
        <begin position="810"/>
        <end position="837"/>
    </location>
</feature>
<evidence type="ECO:0000256" key="13">
    <source>
        <dbReference type="PROSITE-ProRule" id="PRU00175"/>
    </source>
</evidence>
<dbReference type="PROSITE" id="PS50089">
    <property type="entry name" value="ZF_RING_2"/>
    <property type="match status" value="1"/>
</dbReference>
<dbReference type="CDD" id="cd16702">
    <property type="entry name" value="RING_CH-C4HC3_MARCH6"/>
    <property type="match status" value="1"/>
</dbReference>
<evidence type="ECO:0000256" key="10">
    <source>
        <dbReference type="ARBA" id="ARBA00022833"/>
    </source>
</evidence>
<keyword evidence="6 15" id="KW-0812">Transmembrane</keyword>
<evidence type="ECO:0000256" key="2">
    <source>
        <dbReference type="ARBA" id="ARBA00004141"/>
    </source>
</evidence>
<dbReference type="PROSITE" id="PS51292">
    <property type="entry name" value="ZF_RING_CH"/>
    <property type="match status" value="1"/>
</dbReference>
<dbReference type="EMBL" id="OZ019911">
    <property type="protein sequence ID" value="CAK9212499.1"/>
    <property type="molecule type" value="Genomic_DNA"/>
</dbReference>
<evidence type="ECO:0000256" key="8">
    <source>
        <dbReference type="ARBA" id="ARBA00022771"/>
    </source>
</evidence>
<reference evidence="18" key="1">
    <citation type="submission" date="2024-02" db="EMBL/GenBank/DDBJ databases">
        <authorList>
            <consortium name="ELIXIR-Norway"/>
            <consortium name="Elixir Norway"/>
        </authorList>
    </citation>
    <scope>NUCLEOTIDE SEQUENCE</scope>
</reference>
<evidence type="ECO:0000313" key="18">
    <source>
        <dbReference type="EMBL" id="CAK9212499.1"/>
    </source>
</evidence>
<dbReference type="Gene3D" id="3.30.40.10">
    <property type="entry name" value="Zinc/RING finger domain, C3HC4 (zinc finger)"/>
    <property type="match status" value="1"/>
</dbReference>
<dbReference type="PANTHER" id="PTHR13145">
    <property type="entry name" value="SSM4 PROTEIN"/>
    <property type="match status" value="1"/>
</dbReference>
<feature type="transmembrane region" description="Helical" evidence="15">
    <location>
        <begin position="327"/>
        <end position="349"/>
    </location>
</feature>
<keyword evidence="11 15" id="KW-1133">Transmembrane helix</keyword>
<dbReference type="InterPro" id="IPR011016">
    <property type="entry name" value="Znf_RING-CH"/>
</dbReference>
<dbReference type="SUPFAM" id="SSF57850">
    <property type="entry name" value="RING/U-box"/>
    <property type="match status" value="1"/>
</dbReference>
<evidence type="ECO:0000259" key="17">
    <source>
        <dbReference type="PROSITE" id="PS51292"/>
    </source>
</evidence>
<proteinExistence type="predicted"/>
<feature type="transmembrane region" description="Helical" evidence="15">
    <location>
        <begin position="944"/>
        <end position="962"/>
    </location>
</feature>
<evidence type="ECO:0000256" key="4">
    <source>
        <dbReference type="ARBA" id="ARBA00012483"/>
    </source>
</evidence>
<feature type="transmembrane region" description="Helical" evidence="15">
    <location>
        <begin position="901"/>
        <end position="932"/>
    </location>
</feature>
<feature type="transmembrane region" description="Helical" evidence="15">
    <location>
        <begin position="127"/>
        <end position="150"/>
    </location>
</feature>
<evidence type="ECO:0000256" key="6">
    <source>
        <dbReference type="ARBA" id="ARBA00022692"/>
    </source>
</evidence>
<evidence type="ECO:0000256" key="5">
    <source>
        <dbReference type="ARBA" id="ARBA00022679"/>
    </source>
</evidence>
<evidence type="ECO:0000256" key="1">
    <source>
        <dbReference type="ARBA" id="ARBA00000900"/>
    </source>
</evidence>
<feature type="coiled-coil region" evidence="14">
    <location>
        <begin position="272"/>
        <end position="299"/>
    </location>
</feature>
<accession>A0ABP0U812</accession>
<name>A0ABP0U812_9BRYO</name>
<keyword evidence="8 13" id="KW-0863">Zinc-finger</keyword>
<keyword evidence="14" id="KW-0175">Coiled coil</keyword>
<dbReference type="InterPro" id="IPR056521">
    <property type="entry name" value="MARCHF6-like_C"/>
</dbReference>
<evidence type="ECO:0000256" key="11">
    <source>
        <dbReference type="ARBA" id="ARBA00022989"/>
    </source>
</evidence>
<keyword evidence="10" id="KW-0862">Zinc</keyword>
<feature type="transmembrane region" description="Helical" evidence="15">
    <location>
        <begin position="768"/>
        <end position="789"/>
    </location>
</feature>
<comment type="catalytic activity">
    <reaction evidence="1">
        <text>S-ubiquitinyl-[E2 ubiquitin-conjugating enzyme]-L-cysteine + [acceptor protein]-L-lysine = [E2 ubiquitin-conjugating enzyme]-L-cysteine + N(6)-ubiquitinyl-[acceptor protein]-L-lysine.</text>
        <dbReference type="EC" id="2.3.2.27"/>
    </reaction>
</comment>
<protein>
    <recommendedName>
        <fullName evidence="4">RING-type E3 ubiquitin transferase</fullName>
        <ecNumber evidence="4">2.3.2.27</ecNumber>
    </recommendedName>
</protein>
<comment type="subcellular location">
    <subcellularLocation>
        <location evidence="2">Membrane</location>
        <topology evidence="2">Multi-pass membrane protein</topology>
    </subcellularLocation>
</comment>
<comment type="pathway">
    <text evidence="3">Protein modification; protein ubiquitination.</text>
</comment>
<sequence length="1084" mass="120923">MERYEEASMASVHGEVDVAVEENVNRRRTTMAEGDADDEEEDVCRICRMTGEDDSPLYYPCACSGSIKYVHQECLVQWLNHSKARQCEVCKHPFSFSPVYADDAPARLPFQELVLGMAVKAGRGTRYLVRLTFVLAVWLLFLPFTTFWIWRFTFVRSFVEAQRLFVSHCVPSLLLTDCFHGFLLSAGIVLIFLAVTSLREYFRHLREVLGGQNEEGVGAERGHGGRLGRRHGNVRGADGQQVDVQDPVPGPVDVAVVPPPWGLANGAGQLFRRNAENVAAQLERQAARLEAHVEQMFDAVEDADGAEDVPFDELVGMQGPVFHLMENAITVLASNAIFLGLVALVPFTLGRLVLSIASRLVVATAAHDLGLSTTVMVPTADLNYLHSRGEKFGGNTTMLNWIGGVSMMAVGYGVIFLALSFYLCLIALIRYNCGQPITVGCIRGVTTMAEAAPSVVRQMVAGVIYMATMVKVIFLLVIELGVFPFLCGWWLDICTLGMLEATISHRMAFFWTNPLISSLFHWLVGIVYMLQISIFVSLLREVLRPGVLYFLRDPADPNYNPFRDLIDDPIHKHARRVLLSVVVYGSLIVMLVFLPVQLAISIAPYMFPFDIRVSDPFTEIPADMLLFHICIPFAVEHFRPRATIKTVLSHWFSTAGWVLGLSEFLLPGPLPNVDNNEQQRRVGVQDQQNAPPHQVNRARVPFAGPAGAQNVSIRYQFVMQILLLLFGAWITLLAFNSTMVLLPVSLGRAIFASLSQLPYTRGAKCNDLYAFSIGCYILWATVVAVRYIVDYLRTHDLHLLLRQVLKWSSIIFKSVVLLSLWVVVIPVLIGLLFELVVVVPLRVPVYESPVFLLYQDWALGLVFLKIWTRLVSLGQMMPMVDDSWRVKFEQVRSDGFSRLRGWWVFTSIIAPILIHLLTVLCLPYVLACGIFPLFGYSLVVNSSVYRFAWLGSLLLGLCWYGTKRLYKWLLDLHNSIRDDRYLVGRQLHNFAERRRVGRLGKVPSTSIAVPDAVSKVLEGKSRDFAEYEAAGSGVSGKAAAMNENIIQGDSSEARVDTRILESGDRMGVGGSSSQLQHLVPGASI</sequence>
<keyword evidence="5" id="KW-0808">Transferase</keyword>
<dbReference type="SMART" id="SM00744">
    <property type="entry name" value="RINGv"/>
    <property type="match status" value="1"/>
</dbReference>
<keyword evidence="19" id="KW-1185">Reference proteome</keyword>
<evidence type="ECO:0000256" key="14">
    <source>
        <dbReference type="SAM" id="Coils"/>
    </source>
</evidence>
<feature type="transmembrane region" description="Helical" evidence="15">
    <location>
        <begin position="577"/>
        <end position="600"/>
    </location>
</feature>
<keyword evidence="12 15" id="KW-0472">Membrane</keyword>
<evidence type="ECO:0000256" key="7">
    <source>
        <dbReference type="ARBA" id="ARBA00022723"/>
    </source>
</evidence>
<feature type="domain" description="RING-type" evidence="16">
    <location>
        <begin position="44"/>
        <end position="91"/>
    </location>
</feature>
<dbReference type="InterPro" id="IPR001841">
    <property type="entry name" value="Znf_RING"/>
</dbReference>
<feature type="transmembrane region" description="Helical" evidence="15">
    <location>
        <begin position="721"/>
        <end position="748"/>
    </location>
</feature>
<feature type="domain" description="RING-CH-type" evidence="17">
    <location>
        <begin position="36"/>
        <end position="97"/>
    </location>
</feature>
<evidence type="ECO:0000259" key="16">
    <source>
        <dbReference type="PROSITE" id="PS50089"/>
    </source>
</evidence>
<evidence type="ECO:0000256" key="12">
    <source>
        <dbReference type="ARBA" id="ARBA00023136"/>
    </source>
</evidence>
<evidence type="ECO:0000256" key="15">
    <source>
        <dbReference type="SAM" id="Phobius"/>
    </source>
</evidence>
<dbReference type="EC" id="2.3.2.27" evidence="4"/>
<evidence type="ECO:0000256" key="9">
    <source>
        <dbReference type="ARBA" id="ARBA00022786"/>
    </source>
</evidence>
<dbReference type="InterPro" id="IPR013083">
    <property type="entry name" value="Znf_RING/FYVE/PHD"/>
</dbReference>
<keyword evidence="7" id="KW-0479">Metal-binding</keyword>
<dbReference type="Pfam" id="PF12906">
    <property type="entry name" value="RINGv"/>
    <property type="match status" value="1"/>
</dbReference>
<dbReference type="Proteomes" id="UP001497512">
    <property type="component" value="Chromosome 19"/>
</dbReference>
<feature type="transmembrane region" description="Helical" evidence="15">
    <location>
        <begin position="401"/>
        <end position="429"/>
    </location>
</feature>
<evidence type="ECO:0000256" key="3">
    <source>
        <dbReference type="ARBA" id="ARBA00004906"/>
    </source>
</evidence>
<organism evidence="18 19">
    <name type="scientific">Sphagnum troendelagicum</name>
    <dbReference type="NCBI Taxonomy" id="128251"/>
    <lineage>
        <taxon>Eukaryota</taxon>
        <taxon>Viridiplantae</taxon>
        <taxon>Streptophyta</taxon>
        <taxon>Embryophyta</taxon>
        <taxon>Bryophyta</taxon>
        <taxon>Sphagnophytina</taxon>
        <taxon>Sphagnopsida</taxon>
        <taxon>Sphagnales</taxon>
        <taxon>Sphagnaceae</taxon>
        <taxon>Sphagnum</taxon>
    </lineage>
</organism>
<dbReference type="PANTHER" id="PTHR13145:SF0">
    <property type="entry name" value="E3 UBIQUITIN-PROTEIN LIGASE MARCHF6"/>
    <property type="match status" value="1"/>
</dbReference>